<dbReference type="Gene3D" id="3.40.50.300">
    <property type="entry name" value="P-loop containing nucleotide triphosphate hydrolases"/>
    <property type="match status" value="2"/>
</dbReference>
<protein>
    <recommendedName>
        <fullName evidence="6">Helicase HerA central domain-containing protein</fullName>
    </recommendedName>
</protein>
<comment type="catalytic activity">
    <reaction evidence="4">
        <text>ATP + H2O = ADP + phosphate + H(+)</text>
        <dbReference type="Rhea" id="RHEA:13065"/>
        <dbReference type="ChEBI" id="CHEBI:15377"/>
        <dbReference type="ChEBI" id="CHEBI:15378"/>
        <dbReference type="ChEBI" id="CHEBI:30616"/>
        <dbReference type="ChEBI" id="CHEBI:43474"/>
        <dbReference type="ChEBI" id="CHEBI:456216"/>
        <dbReference type="EC" id="5.6.2.4"/>
    </reaction>
</comment>
<comment type="catalytic activity">
    <reaction evidence="3">
        <text>ATP + H2O = ADP + phosphate + H(+)</text>
        <dbReference type="Rhea" id="RHEA:13065"/>
        <dbReference type="ChEBI" id="CHEBI:15377"/>
        <dbReference type="ChEBI" id="CHEBI:15378"/>
        <dbReference type="ChEBI" id="CHEBI:30616"/>
        <dbReference type="ChEBI" id="CHEBI:43474"/>
        <dbReference type="ChEBI" id="CHEBI:456216"/>
        <dbReference type="EC" id="5.6.2.3"/>
    </reaction>
</comment>
<comment type="catalytic activity">
    <reaction evidence="2">
        <text>Couples ATP hydrolysis with the unwinding of duplex DNA by translocating in the 3'-5' direction.</text>
        <dbReference type="EC" id="5.6.2.4"/>
    </reaction>
</comment>
<dbReference type="PANTHER" id="PTHR42957:SF1">
    <property type="entry name" value="HELICASE MJ1565-RELATED"/>
    <property type="match status" value="1"/>
</dbReference>
<comment type="caution">
    <text evidence="7">The sequence shown here is derived from an EMBL/GenBank/DDBJ whole genome shotgun (WGS) entry which is preliminary data.</text>
</comment>
<dbReference type="OrthoDB" id="107033at2157"/>
<evidence type="ECO:0000256" key="1">
    <source>
        <dbReference type="ARBA" id="ARBA00007816"/>
    </source>
</evidence>
<keyword evidence="8" id="KW-1185">Reference proteome</keyword>
<comment type="similarity">
    <text evidence="1">Belongs to the HerA family.</text>
</comment>
<organism evidence="7 8">
    <name type="scientific">Halopiger aswanensis</name>
    <dbReference type="NCBI Taxonomy" id="148449"/>
    <lineage>
        <taxon>Archaea</taxon>
        <taxon>Methanobacteriati</taxon>
        <taxon>Methanobacteriota</taxon>
        <taxon>Stenosarchaea group</taxon>
        <taxon>Halobacteria</taxon>
        <taxon>Halobacteriales</taxon>
        <taxon>Natrialbaceae</taxon>
        <taxon>Halopiger</taxon>
    </lineage>
</organism>
<dbReference type="EMBL" id="RAPO01000002">
    <property type="protein sequence ID" value="RKD95640.1"/>
    <property type="molecule type" value="Genomic_DNA"/>
</dbReference>
<evidence type="ECO:0000313" key="8">
    <source>
        <dbReference type="Proteomes" id="UP000283805"/>
    </source>
</evidence>
<dbReference type="Pfam" id="PF01935">
    <property type="entry name" value="DUF87"/>
    <property type="match status" value="1"/>
</dbReference>
<feature type="domain" description="Helicase HerA central" evidence="6">
    <location>
        <begin position="150"/>
        <end position="369"/>
    </location>
</feature>
<evidence type="ECO:0000259" key="6">
    <source>
        <dbReference type="Pfam" id="PF01935"/>
    </source>
</evidence>
<dbReference type="InterPro" id="IPR027417">
    <property type="entry name" value="P-loop_NTPase"/>
</dbReference>
<dbReference type="InterPro" id="IPR008571">
    <property type="entry name" value="HerA-like"/>
</dbReference>
<dbReference type="RefSeq" id="WP_120244888.1">
    <property type="nucleotide sequence ID" value="NZ_RAPO01000002.1"/>
</dbReference>
<evidence type="ECO:0000256" key="3">
    <source>
        <dbReference type="ARBA" id="ARBA00048954"/>
    </source>
</evidence>
<proteinExistence type="inferred from homology"/>
<dbReference type="GO" id="GO:0043139">
    <property type="term" value="F:5'-3' DNA helicase activity"/>
    <property type="evidence" value="ECO:0007669"/>
    <property type="project" value="UniProtKB-EC"/>
</dbReference>
<dbReference type="Proteomes" id="UP000283805">
    <property type="component" value="Unassembled WGS sequence"/>
</dbReference>
<gene>
    <name evidence="7" type="ORF">ATJ93_2501</name>
</gene>
<dbReference type="SUPFAM" id="SSF52540">
    <property type="entry name" value="P-loop containing nucleoside triphosphate hydrolases"/>
    <property type="match status" value="1"/>
</dbReference>
<evidence type="ECO:0000256" key="4">
    <source>
        <dbReference type="ARBA" id="ARBA00048988"/>
    </source>
</evidence>
<evidence type="ECO:0000313" key="7">
    <source>
        <dbReference type="EMBL" id="RKD95640.1"/>
    </source>
</evidence>
<dbReference type="AlphaFoldDB" id="A0A419WJJ3"/>
<accession>A0A419WJJ3</accession>
<dbReference type="GO" id="GO:0043138">
    <property type="term" value="F:3'-5' DNA helicase activity"/>
    <property type="evidence" value="ECO:0007669"/>
    <property type="project" value="UniProtKB-EC"/>
</dbReference>
<sequence length="546" mass="60249">MTVGIVCEPGEQANEFVFVTPDDTELKTGEFIFYESSVTVENDDGDLVEEKKKIFARVTSREQKRGFPDNFMADPGVSPESVARRLGISTEGVDLYKITATIIGYFDEKLGDFTNPRIVPQPGTTIELASDTDLEEYLTDVDPEEEGSARIGELLHRPPGKTQIDLPIDNFASTHLSVLASTGSGKSYTSSVLIEEMMQPDSRASILIADPHGEYGSLQEMETDDRFQGDDGYSPEVKKIKPEDIHIRISELTVSDLFSLLDDPSDAQEQVLAEAWDELQSGSDGNSEYISTNDLQQKCQEVGKEKGLESSARALDWRIEKALGGDLFHHSKHLSLPELLQPGRCTVLQLDTLDLRDQQMLLSVLFRKINHARVEHVKGRDSELDFPVFTLLEEGHRFAPADGDARSLGILGTILSEGRKFGIGVGIISQRPSKIDDDVLSQCKTQIIMQIQNPLDQDAVKKGVEDVGEDLLDELPGLTPGQAIIAGDSVNTPFLAQIRERYTSHEAESLPATELWTDAWNGQDTEPSGLTEADEEEGVEDRDALI</sequence>
<feature type="region of interest" description="Disordered" evidence="5">
    <location>
        <begin position="518"/>
        <end position="546"/>
    </location>
</feature>
<reference evidence="7 8" key="1">
    <citation type="submission" date="2018-09" db="EMBL/GenBank/DDBJ databases">
        <title>Genomic Encyclopedia of Archaeal and Bacterial Type Strains, Phase II (KMG-II): from individual species to whole genera.</title>
        <authorList>
            <person name="Goeker M."/>
        </authorList>
    </citation>
    <scope>NUCLEOTIDE SEQUENCE [LARGE SCALE GENOMIC DNA]</scope>
    <source>
        <strain evidence="7 8">DSM 13151</strain>
    </source>
</reference>
<evidence type="ECO:0000256" key="2">
    <source>
        <dbReference type="ARBA" id="ARBA00034617"/>
    </source>
</evidence>
<name>A0A419WJJ3_9EURY</name>
<dbReference type="InterPro" id="IPR002789">
    <property type="entry name" value="HerA_central"/>
</dbReference>
<evidence type="ECO:0000256" key="5">
    <source>
        <dbReference type="SAM" id="MobiDB-lite"/>
    </source>
</evidence>
<dbReference type="PANTHER" id="PTHR42957">
    <property type="entry name" value="HELICASE MJ1565-RELATED"/>
    <property type="match status" value="1"/>
</dbReference>